<keyword evidence="2" id="KW-1185">Reference proteome</keyword>
<evidence type="ECO:0000313" key="1">
    <source>
        <dbReference type="EMBL" id="KAH3739097.1"/>
    </source>
</evidence>
<organism evidence="1 2">
    <name type="scientific">Dreissena polymorpha</name>
    <name type="common">Zebra mussel</name>
    <name type="synonym">Mytilus polymorpha</name>
    <dbReference type="NCBI Taxonomy" id="45954"/>
    <lineage>
        <taxon>Eukaryota</taxon>
        <taxon>Metazoa</taxon>
        <taxon>Spiralia</taxon>
        <taxon>Lophotrochozoa</taxon>
        <taxon>Mollusca</taxon>
        <taxon>Bivalvia</taxon>
        <taxon>Autobranchia</taxon>
        <taxon>Heteroconchia</taxon>
        <taxon>Euheterodonta</taxon>
        <taxon>Imparidentia</taxon>
        <taxon>Neoheterodontei</taxon>
        <taxon>Myida</taxon>
        <taxon>Dreissenoidea</taxon>
        <taxon>Dreissenidae</taxon>
        <taxon>Dreissena</taxon>
    </lineage>
</organism>
<accession>A0A9D4D5G4</accession>
<reference evidence="1" key="1">
    <citation type="journal article" date="2019" name="bioRxiv">
        <title>The Genome of the Zebra Mussel, Dreissena polymorpha: A Resource for Invasive Species Research.</title>
        <authorList>
            <person name="McCartney M.A."/>
            <person name="Auch B."/>
            <person name="Kono T."/>
            <person name="Mallez S."/>
            <person name="Zhang Y."/>
            <person name="Obille A."/>
            <person name="Becker A."/>
            <person name="Abrahante J.E."/>
            <person name="Garbe J."/>
            <person name="Badalamenti J.P."/>
            <person name="Herman A."/>
            <person name="Mangelson H."/>
            <person name="Liachko I."/>
            <person name="Sullivan S."/>
            <person name="Sone E.D."/>
            <person name="Koren S."/>
            <person name="Silverstein K.A.T."/>
            <person name="Beckman K.B."/>
            <person name="Gohl D.M."/>
        </authorList>
    </citation>
    <scope>NUCLEOTIDE SEQUENCE</scope>
    <source>
        <strain evidence="1">Duluth1</strain>
        <tissue evidence="1">Whole animal</tissue>
    </source>
</reference>
<sequence>MPSRNTIRARINKRYRDEKASLVERLKNVSGAAITTDTRTTTSCESFITVMEYHITDDWYKDSRLTGLPIEYRDRLTGYGFA</sequence>
<gene>
    <name evidence="1" type="ORF">DPMN_045744</name>
</gene>
<dbReference type="EMBL" id="JAIWYP010000011">
    <property type="protein sequence ID" value="KAH3739097.1"/>
    <property type="molecule type" value="Genomic_DNA"/>
</dbReference>
<dbReference type="AlphaFoldDB" id="A0A9D4D5G4"/>
<protein>
    <submittedName>
        <fullName evidence="1">Uncharacterized protein</fullName>
    </submittedName>
</protein>
<comment type="caution">
    <text evidence="1">The sequence shown here is derived from an EMBL/GenBank/DDBJ whole genome shotgun (WGS) entry which is preliminary data.</text>
</comment>
<reference evidence="1" key="2">
    <citation type="submission" date="2020-11" db="EMBL/GenBank/DDBJ databases">
        <authorList>
            <person name="McCartney M.A."/>
            <person name="Auch B."/>
            <person name="Kono T."/>
            <person name="Mallez S."/>
            <person name="Becker A."/>
            <person name="Gohl D.M."/>
            <person name="Silverstein K.A.T."/>
            <person name="Koren S."/>
            <person name="Bechman K.B."/>
            <person name="Herman A."/>
            <person name="Abrahante J.E."/>
            <person name="Garbe J."/>
        </authorList>
    </citation>
    <scope>NUCLEOTIDE SEQUENCE</scope>
    <source>
        <strain evidence="1">Duluth1</strain>
        <tissue evidence="1">Whole animal</tissue>
    </source>
</reference>
<name>A0A9D4D5G4_DREPO</name>
<proteinExistence type="predicted"/>
<evidence type="ECO:0000313" key="2">
    <source>
        <dbReference type="Proteomes" id="UP000828390"/>
    </source>
</evidence>
<dbReference type="Proteomes" id="UP000828390">
    <property type="component" value="Unassembled WGS sequence"/>
</dbReference>